<accession>A0ABQ5YRT9</accession>
<evidence type="ECO:0000256" key="7">
    <source>
        <dbReference type="ARBA" id="ARBA00023136"/>
    </source>
</evidence>
<keyword evidence="7 9" id="KW-0472">Membrane</keyword>
<dbReference type="PANTHER" id="PTHR10266:SF3">
    <property type="entry name" value="CYTOCHROME C1, HEME PROTEIN, MITOCHONDRIAL"/>
    <property type="match status" value="1"/>
</dbReference>
<dbReference type="InterPro" id="IPR009056">
    <property type="entry name" value="Cyt_c-like_dom"/>
</dbReference>
<dbReference type="SUPFAM" id="SSF46626">
    <property type="entry name" value="Cytochrome c"/>
    <property type="match status" value="1"/>
</dbReference>
<feature type="chain" id="PRO_5045710312" evidence="10">
    <location>
        <begin position="19"/>
        <end position="252"/>
    </location>
</feature>
<sequence>MMKKMLVLLALLPSLAFASGEGIPLDRAPDLTNDMAALQRGAKLFTNYCLNCHSAESMRYNRLQDIGLTDKEIKDNLMFASDKVGSLMTVAMNHDDAKKWFGAVPPDLSVIARSRASERGSGADYIYTYLRTYYRDPSRPTGWNNLAFPNVGMPNPLWQLQGQRMAKFEEEKDPENNGEVIHKFVGYQQLTPGTMSEAQFDEAVADLTNYLVFMGEPARQTRFKLGVIVLLFFGVFTLFAWRLNAAYWKDIK</sequence>
<dbReference type="Gene3D" id="1.10.760.10">
    <property type="entry name" value="Cytochrome c-like domain"/>
    <property type="match status" value="1"/>
</dbReference>
<evidence type="ECO:0000256" key="2">
    <source>
        <dbReference type="ARBA" id="ARBA00022617"/>
    </source>
</evidence>
<dbReference type="PANTHER" id="PTHR10266">
    <property type="entry name" value="CYTOCHROME C1"/>
    <property type="match status" value="1"/>
</dbReference>
<reference evidence="13" key="1">
    <citation type="journal article" date="2019" name="Int. J. Syst. Evol. Microbiol.">
        <title>The Global Catalogue of Microorganisms (GCM) 10K type strain sequencing project: providing services to taxonomists for standard genome sequencing and annotation.</title>
        <authorList>
            <consortium name="The Broad Institute Genomics Platform"/>
            <consortium name="The Broad Institute Genome Sequencing Center for Infectious Disease"/>
            <person name="Wu L."/>
            <person name="Ma J."/>
        </authorList>
    </citation>
    <scope>NUCLEOTIDE SEQUENCE [LARGE SCALE GENOMIC DNA]</scope>
    <source>
        <strain evidence="13">NBRC 105857</strain>
    </source>
</reference>
<evidence type="ECO:0000256" key="8">
    <source>
        <dbReference type="PROSITE-ProRule" id="PRU00433"/>
    </source>
</evidence>
<organism evidence="12 13">
    <name type="scientific">Limnobacter litoralis</name>
    <dbReference type="NCBI Taxonomy" id="481366"/>
    <lineage>
        <taxon>Bacteria</taxon>
        <taxon>Pseudomonadati</taxon>
        <taxon>Pseudomonadota</taxon>
        <taxon>Betaproteobacteria</taxon>
        <taxon>Burkholderiales</taxon>
        <taxon>Burkholderiaceae</taxon>
        <taxon>Limnobacter</taxon>
    </lineage>
</organism>
<evidence type="ECO:0000256" key="9">
    <source>
        <dbReference type="SAM" id="Phobius"/>
    </source>
</evidence>
<gene>
    <name evidence="12" type="primary">petC</name>
    <name evidence="12" type="ORF">GCM10007875_24390</name>
</gene>
<keyword evidence="13" id="KW-1185">Reference proteome</keyword>
<comment type="subcellular location">
    <subcellularLocation>
        <location evidence="1">Membrane</location>
    </subcellularLocation>
</comment>
<evidence type="ECO:0000259" key="11">
    <source>
        <dbReference type="PROSITE" id="PS51007"/>
    </source>
</evidence>
<evidence type="ECO:0000256" key="1">
    <source>
        <dbReference type="ARBA" id="ARBA00004370"/>
    </source>
</evidence>
<dbReference type="InterPro" id="IPR002326">
    <property type="entry name" value="Cyt_c1"/>
</dbReference>
<protein>
    <submittedName>
        <fullName evidence="12">Cytochrome c1</fullName>
    </submittedName>
</protein>
<evidence type="ECO:0000313" key="12">
    <source>
        <dbReference type="EMBL" id="GLR27348.1"/>
    </source>
</evidence>
<evidence type="ECO:0000256" key="4">
    <source>
        <dbReference type="ARBA" id="ARBA00022723"/>
    </source>
</evidence>
<dbReference type="Proteomes" id="UP001156664">
    <property type="component" value="Unassembled WGS sequence"/>
</dbReference>
<proteinExistence type="predicted"/>
<evidence type="ECO:0000256" key="3">
    <source>
        <dbReference type="ARBA" id="ARBA00022692"/>
    </source>
</evidence>
<keyword evidence="4 8" id="KW-0479">Metal-binding</keyword>
<comment type="caution">
    <text evidence="12">The sequence shown here is derived from an EMBL/GenBank/DDBJ whole genome shotgun (WGS) entry which is preliminary data.</text>
</comment>
<dbReference type="RefSeq" id="WP_284282102.1">
    <property type="nucleotide sequence ID" value="NZ_BSOJ01000030.1"/>
</dbReference>
<keyword evidence="5 9" id="KW-1133">Transmembrane helix</keyword>
<feature type="transmembrane region" description="Helical" evidence="9">
    <location>
        <begin position="223"/>
        <end position="243"/>
    </location>
</feature>
<dbReference type="PROSITE" id="PS51007">
    <property type="entry name" value="CYTC"/>
    <property type="match status" value="1"/>
</dbReference>
<dbReference type="EMBL" id="BSOJ01000030">
    <property type="protein sequence ID" value="GLR27348.1"/>
    <property type="molecule type" value="Genomic_DNA"/>
</dbReference>
<evidence type="ECO:0000313" key="13">
    <source>
        <dbReference type="Proteomes" id="UP001156664"/>
    </source>
</evidence>
<feature type="signal peptide" evidence="10">
    <location>
        <begin position="1"/>
        <end position="18"/>
    </location>
</feature>
<dbReference type="InterPro" id="IPR036909">
    <property type="entry name" value="Cyt_c-like_dom_sf"/>
</dbReference>
<keyword evidence="3 9" id="KW-0812">Transmembrane</keyword>
<evidence type="ECO:0000256" key="5">
    <source>
        <dbReference type="ARBA" id="ARBA00022989"/>
    </source>
</evidence>
<evidence type="ECO:0000256" key="10">
    <source>
        <dbReference type="SAM" id="SignalP"/>
    </source>
</evidence>
<feature type="domain" description="Cytochrome c" evidence="11">
    <location>
        <begin position="36"/>
        <end position="215"/>
    </location>
</feature>
<keyword evidence="10" id="KW-0732">Signal</keyword>
<name>A0ABQ5YRT9_9BURK</name>
<dbReference type="Pfam" id="PF02167">
    <property type="entry name" value="Cytochrom_C1"/>
    <property type="match status" value="2"/>
</dbReference>
<evidence type="ECO:0000256" key="6">
    <source>
        <dbReference type="ARBA" id="ARBA00023004"/>
    </source>
</evidence>
<keyword evidence="6 8" id="KW-0408">Iron</keyword>
<keyword evidence="2 8" id="KW-0349">Heme</keyword>